<dbReference type="Proteomes" id="UP001162060">
    <property type="component" value="Unassembled WGS sequence"/>
</dbReference>
<organism evidence="1 2">
    <name type="scientific">Peronospora matthiolae</name>
    <dbReference type="NCBI Taxonomy" id="2874970"/>
    <lineage>
        <taxon>Eukaryota</taxon>
        <taxon>Sar</taxon>
        <taxon>Stramenopiles</taxon>
        <taxon>Oomycota</taxon>
        <taxon>Peronosporomycetes</taxon>
        <taxon>Peronosporales</taxon>
        <taxon>Peronosporaceae</taxon>
        <taxon>Peronospora</taxon>
    </lineage>
</organism>
<name>A0AAV1TNI4_9STRA</name>
<proteinExistence type="predicted"/>
<reference evidence="1" key="1">
    <citation type="submission" date="2024-01" db="EMBL/GenBank/DDBJ databases">
        <authorList>
            <person name="Webb A."/>
        </authorList>
    </citation>
    <scope>NUCLEOTIDE SEQUENCE</scope>
    <source>
        <strain evidence="1">Pm1</strain>
    </source>
</reference>
<sequence>MGRNNEDEYITHTIVTCQESATAPADVAKMNVKRFRGGSVKDWLAWSMKFKSLAKGKAGVLTNSTFN</sequence>
<gene>
    <name evidence="1" type="ORF">PM001_LOCUS8960</name>
</gene>
<evidence type="ECO:0000313" key="1">
    <source>
        <dbReference type="EMBL" id="CAK7923810.1"/>
    </source>
</evidence>
<accession>A0AAV1TNI4</accession>
<comment type="caution">
    <text evidence="1">The sequence shown here is derived from an EMBL/GenBank/DDBJ whole genome shotgun (WGS) entry which is preliminary data.</text>
</comment>
<dbReference type="AlphaFoldDB" id="A0AAV1TNI4"/>
<dbReference type="EMBL" id="CAKLBY020000070">
    <property type="protein sequence ID" value="CAK7923810.1"/>
    <property type="molecule type" value="Genomic_DNA"/>
</dbReference>
<protein>
    <submittedName>
        <fullName evidence="1">Uncharacterized protein</fullName>
    </submittedName>
</protein>
<evidence type="ECO:0000313" key="2">
    <source>
        <dbReference type="Proteomes" id="UP001162060"/>
    </source>
</evidence>